<reference evidence="4" key="2">
    <citation type="submission" date="2010-04" db="EMBL/GenBank/DDBJ databases">
        <authorList>
            <person name="Buell R."/>
            <person name="Hamilton J."/>
            <person name="Hostetler J."/>
        </authorList>
    </citation>
    <scope>NUCLEOTIDE SEQUENCE [LARGE SCALE GENOMIC DNA]</scope>
    <source>
        <strain evidence="4">DAOM:BR144</strain>
    </source>
</reference>
<evidence type="ECO:0000256" key="1">
    <source>
        <dbReference type="SAM" id="Coils"/>
    </source>
</evidence>
<dbReference type="EMBL" id="GL376626">
    <property type="status" value="NOT_ANNOTATED_CDS"/>
    <property type="molecule type" value="Genomic_DNA"/>
</dbReference>
<reference evidence="4" key="1">
    <citation type="journal article" date="2010" name="Genome Biol.">
        <title>Genome sequence of the necrotrophic plant pathogen Pythium ultimum reveals original pathogenicity mechanisms and effector repertoire.</title>
        <authorList>
            <person name="Levesque C.A."/>
            <person name="Brouwer H."/>
            <person name="Cano L."/>
            <person name="Hamilton J.P."/>
            <person name="Holt C."/>
            <person name="Huitema E."/>
            <person name="Raffaele S."/>
            <person name="Robideau G.P."/>
            <person name="Thines M."/>
            <person name="Win J."/>
            <person name="Zerillo M.M."/>
            <person name="Beakes G.W."/>
            <person name="Boore J.L."/>
            <person name="Busam D."/>
            <person name="Dumas B."/>
            <person name="Ferriera S."/>
            <person name="Fuerstenberg S.I."/>
            <person name="Gachon C.M."/>
            <person name="Gaulin E."/>
            <person name="Govers F."/>
            <person name="Grenville-Briggs L."/>
            <person name="Horner N."/>
            <person name="Hostetler J."/>
            <person name="Jiang R.H."/>
            <person name="Johnson J."/>
            <person name="Krajaejun T."/>
            <person name="Lin H."/>
            <person name="Meijer H.J."/>
            <person name="Moore B."/>
            <person name="Morris P."/>
            <person name="Phuntmart V."/>
            <person name="Puiu D."/>
            <person name="Shetty J."/>
            <person name="Stajich J.E."/>
            <person name="Tripathy S."/>
            <person name="Wawra S."/>
            <person name="van West P."/>
            <person name="Whitty B.R."/>
            <person name="Coutinho P.M."/>
            <person name="Henrissat B."/>
            <person name="Martin F."/>
            <person name="Thomas P.D."/>
            <person name="Tyler B.M."/>
            <person name="De Vries R.P."/>
            <person name="Kamoun S."/>
            <person name="Yandell M."/>
            <person name="Tisserat N."/>
            <person name="Buell C.R."/>
        </authorList>
    </citation>
    <scope>NUCLEOTIDE SEQUENCE</scope>
    <source>
        <strain evidence="4">DAOM:BR144</strain>
    </source>
</reference>
<reference evidence="3" key="3">
    <citation type="submission" date="2015-02" db="UniProtKB">
        <authorList>
            <consortium name="EnsemblProtists"/>
        </authorList>
    </citation>
    <scope>IDENTIFICATION</scope>
    <source>
        <strain evidence="3">DAOM BR144</strain>
    </source>
</reference>
<feature type="coiled-coil region" evidence="1">
    <location>
        <begin position="130"/>
        <end position="157"/>
    </location>
</feature>
<dbReference type="HOGENOM" id="CLU_040259_0_0_1"/>
<protein>
    <submittedName>
        <fullName evidence="3">Uncharacterized protein</fullName>
    </submittedName>
</protein>
<keyword evidence="1" id="KW-0175">Coiled coil</keyword>
<dbReference type="InParanoid" id="K3W9L1"/>
<dbReference type="Proteomes" id="UP000019132">
    <property type="component" value="Unassembled WGS sequence"/>
</dbReference>
<evidence type="ECO:0000313" key="4">
    <source>
        <dbReference type="Proteomes" id="UP000019132"/>
    </source>
</evidence>
<sequence>MTHLQALHLGPLYASDEKRFAGFYTELLGASASSLEALDAWEFVPLSNDNDSDSTATSPSMPEHREDLPVQKKKPKSTSQRQREELNYLRTKVDELEGTLKTLKSTHSVTVAQRAGDHGDALGSLWEQAAKRQLDAKKRAEQENNRLREQLSRQIKFAKSLERTLRKRKIWEILQESKQQRLLEINATDSSILAMLKHNMSVRTCNVNLVFETMELKRATARRSMNYLEPEIVVDPLNGMRIDFTRNVSIPFGVHKISDVVWNLLQMRDLELSGLDQNVHILEQTDDILVMKQSMVLTVANVSHYTSSHMVIKRVVEENRVLLLWETLKEIRRSPSSKKADVQVLVKGCALLVETSNMSTGSATAGQTWVCVMPTMALPFTAATVPEKMAMKDRTVEPQHNDGPGLLTELIISSFEQNMQLMLQFLENVLFDDLTKGAVGSM</sequence>
<proteinExistence type="predicted"/>
<evidence type="ECO:0000256" key="2">
    <source>
        <dbReference type="SAM" id="MobiDB-lite"/>
    </source>
</evidence>
<keyword evidence="4" id="KW-1185">Reference proteome</keyword>
<dbReference type="VEuPathDB" id="FungiDB:PYU1_G001651"/>
<dbReference type="EnsemblProtists" id="PYU1_T001652">
    <property type="protein sequence ID" value="PYU1_T001652"/>
    <property type="gene ID" value="PYU1_G001651"/>
</dbReference>
<name>K3W9L1_GLOUD</name>
<dbReference type="AlphaFoldDB" id="K3W9L1"/>
<organism evidence="3 4">
    <name type="scientific">Globisporangium ultimum (strain ATCC 200006 / CBS 805.95 / DAOM BR144)</name>
    <name type="common">Pythium ultimum</name>
    <dbReference type="NCBI Taxonomy" id="431595"/>
    <lineage>
        <taxon>Eukaryota</taxon>
        <taxon>Sar</taxon>
        <taxon>Stramenopiles</taxon>
        <taxon>Oomycota</taxon>
        <taxon>Peronosporomycetes</taxon>
        <taxon>Pythiales</taxon>
        <taxon>Pythiaceae</taxon>
        <taxon>Globisporangium</taxon>
    </lineage>
</organism>
<evidence type="ECO:0000313" key="3">
    <source>
        <dbReference type="EnsemblProtists" id="PYU1_T001652"/>
    </source>
</evidence>
<accession>K3W9L1</accession>
<dbReference type="eggNOG" id="ENOG502SHSR">
    <property type="taxonomic scope" value="Eukaryota"/>
</dbReference>
<feature type="region of interest" description="Disordered" evidence="2">
    <location>
        <begin position="46"/>
        <end position="85"/>
    </location>
</feature>